<dbReference type="Proteomes" id="UP000530660">
    <property type="component" value="Unassembled WGS sequence"/>
</dbReference>
<keyword evidence="4" id="KW-0862">Zinc</keyword>
<evidence type="ECO:0000256" key="4">
    <source>
        <dbReference type="ARBA" id="ARBA00022833"/>
    </source>
</evidence>
<gene>
    <name evidence="6" type="ORF">F1559_004994</name>
</gene>
<dbReference type="EMBL" id="VWRR01000001">
    <property type="protein sequence ID" value="KAF6005434.1"/>
    <property type="molecule type" value="Genomic_DNA"/>
</dbReference>
<comment type="similarity">
    <text evidence="2">Belongs to the zinc-containing alcohol dehydrogenase family.</text>
</comment>
<organism evidence="6 7">
    <name type="scientific">Cyanidiococcus yangmingshanensis</name>
    <dbReference type="NCBI Taxonomy" id="2690220"/>
    <lineage>
        <taxon>Eukaryota</taxon>
        <taxon>Rhodophyta</taxon>
        <taxon>Bangiophyceae</taxon>
        <taxon>Cyanidiales</taxon>
        <taxon>Cyanidiaceae</taxon>
        <taxon>Cyanidiococcus</taxon>
    </lineage>
</organism>
<dbReference type="PANTHER" id="PTHR43350">
    <property type="entry name" value="NAD-DEPENDENT ALCOHOL DEHYDROGENASE"/>
    <property type="match status" value="1"/>
</dbReference>
<accession>A0A7J7ISA8</accession>
<dbReference type="PANTHER" id="PTHR43350:SF19">
    <property type="entry name" value="D-GULOSIDE 3-DEHYDROGENASE"/>
    <property type="match status" value="1"/>
</dbReference>
<dbReference type="InterPro" id="IPR011032">
    <property type="entry name" value="GroES-like_sf"/>
</dbReference>
<evidence type="ECO:0000313" key="7">
    <source>
        <dbReference type="Proteomes" id="UP000530660"/>
    </source>
</evidence>
<dbReference type="AlphaFoldDB" id="A0A7J7ISA8"/>
<dbReference type="Gene3D" id="3.90.180.10">
    <property type="entry name" value="Medium-chain alcohol dehydrogenases, catalytic domain"/>
    <property type="match status" value="1"/>
</dbReference>
<evidence type="ECO:0000256" key="3">
    <source>
        <dbReference type="ARBA" id="ARBA00022723"/>
    </source>
</evidence>
<dbReference type="GO" id="GO:0046872">
    <property type="term" value="F:metal ion binding"/>
    <property type="evidence" value="ECO:0007669"/>
    <property type="project" value="UniProtKB-KW"/>
</dbReference>
<dbReference type="SUPFAM" id="SSF50129">
    <property type="entry name" value="GroES-like"/>
    <property type="match status" value="1"/>
</dbReference>
<dbReference type="InterPro" id="IPR036291">
    <property type="entry name" value="NAD(P)-bd_dom_sf"/>
</dbReference>
<keyword evidence="5" id="KW-0560">Oxidoreductase</keyword>
<evidence type="ECO:0000256" key="5">
    <source>
        <dbReference type="ARBA" id="ARBA00023002"/>
    </source>
</evidence>
<name>A0A7J7ISA8_9RHOD</name>
<evidence type="ECO:0000313" key="6">
    <source>
        <dbReference type="EMBL" id="KAF6005434.1"/>
    </source>
</evidence>
<evidence type="ECO:0000256" key="2">
    <source>
        <dbReference type="ARBA" id="ARBA00008072"/>
    </source>
</evidence>
<proteinExistence type="inferred from homology"/>
<comment type="caution">
    <text evidence="6">The sequence shown here is derived from an EMBL/GenBank/DDBJ whole genome shotgun (WGS) entry which is preliminary data.</text>
</comment>
<sequence>MVSAAGKAQYWSEQVFAPAMHEQRPRLERCMDRVSGARPTPRDDVAAAVSVGIACRGALGTNETLRVSAATGDSRAMASVVGATSTTATRRQLVFAGPRRVEIVRDTTIERRLEPNEVRVRSLCSGVSAGTELLLYRGQIVPDEALDATIPAYKETAGVDDEKSVYPTPYGYCLCGQVVEVGASLPVERWLGKLVFLLASHAEEHIVRDDEVFIFLDDWKEPVRELVLSCPQLVSVVETVVCWLQDAAPVVGDRLAVVGAGLYGSVMALVGVRLFPSSTWLIVESLASRREQLEGALRETIGPSVRWHVVDADEVPMRVRLEPRFDIVLEASGSISGLDTALQLVRPSGRVVVGSWYGRKATGQPLGALGSTRVHRSHAQILFSQVSEIPPWLAGRYDKRRRMGIVRDILSDFWEPLALFCRNVRSFPFEEAGIVYAQLDRGALQAPVRFLYPDDHA</sequence>
<reference evidence="6 7" key="1">
    <citation type="journal article" date="2020" name="J. Phycol.">
        <title>Comparative genome analysis reveals Cyanidiococcus gen. nov., a new extremophilic red algal genus sister to Cyanidioschyzon (Cyanidioschyzonaceae, Rhodophyta).</title>
        <authorList>
            <person name="Liu S.-L."/>
            <person name="Chiang Y.-R."/>
            <person name="Yoon H.S."/>
            <person name="Fu H.-Y."/>
        </authorList>
    </citation>
    <scope>NUCLEOTIDE SEQUENCE [LARGE SCALE GENOMIC DNA]</scope>
    <source>
        <strain evidence="6 7">THAL066</strain>
    </source>
</reference>
<keyword evidence="7" id="KW-1185">Reference proteome</keyword>
<dbReference type="GO" id="GO:0016491">
    <property type="term" value="F:oxidoreductase activity"/>
    <property type="evidence" value="ECO:0007669"/>
    <property type="project" value="UniProtKB-KW"/>
</dbReference>
<evidence type="ECO:0000256" key="1">
    <source>
        <dbReference type="ARBA" id="ARBA00001947"/>
    </source>
</evidence>
<keyword evidence="3" id="KW-0479">Metal-binding</keyword>
<protein>
    <submittedName>
        <fullName evidence="6">Uncharacterized protein</fullName>
    </submittedName>
</protein>
<dbReference type="SUPFAM" id="SSF51735">
    <property type="entry name" value="NAD(P)-binding Rossmann-fold domains"/>
    <property type="match status" value="1"/>
</dbReference>
<dbReference type="Gene3D" id="3.40.50.720">
    <property type="entry name" value="NAD(P)-binding Rossmann-like Domain"/>
    <property type="match status" value="1"/>
</dbReference>
<comment type="cofactor">
    <cofactor evidence="1">
        <name>Zn(2+)</name>
        <dbReference type="ChEBI" id="CHEBI:29105"/>
    </cofactor>
</comment>
<dbReference type="OrthoDB" id="1879366at2759"/>